<dbReference type="KEGG" id="caua:113051190"/>
<dbReference type="OrthoDB" id="551896at2759"/>
<dbReference type="AlphaFoldDB" id="A0A6P6KE28"/>
<gene>
    <name evidence="8" type="primary">LOC113051190</name>
</gene>
<proteinExistence type="inferred from homology"/>
<keyword evidence="3 6" id="KW-0812">Transmembrane</keyword>
<feature type="transmembrane region" description="Helical" evidence="6">
    <location>
        <begin position="182"/>
        <end position="202"/>
    </location>
</feature>
<evidence type="ECO:0000313" key="8">
    <source>
        <dbReference type="RefSeq" id="XP_026070554.1"/>
    </source>
</evidence>
<dbReference type="RefSeq" id="XP_026070554.1">
    <property type="nucleotide sequence ID" value="XM_026214769.1"/>
</dbReference>
<protein>
    <submittedName>
        <fullName evidence="8">Transmembrane protein 45A-like</fullName>
    </submittedName>
</protein>
<dbReference type="Proteomes" id="UP000515129">
    <property type="component" value="Chromosome 31"/>
</dbReference>
<evidence type="ECO:0000256" key="6">
    <source>
        <dbReference type="SAM" id="Phobius"/>
    </source>
</evidence>
<dbReference type="GO" id="GO:0016020">
    <property type="term" value="C:membrane"/>
    <property type="evidence" value="ECO:0007669"/>
    <property type="project" value="UniProtKB-SubCell"/>
</dbReference>
<keyword evidence="4 6" id="KW-1133">Transmembrane helix</keyword>
<dbReference type="PANTHER" id="PTHR16007">
    <property type="entry name" value="EPIDIDYMAL MEMBRANE PROTEIN E9-RELATED"/>
    <property type="match status" value="1"/>
</dbReference>
<dbReference type="InterPro" id="IPR006904">
    <property type="entry name" value="DUF716"/>
</dbReference>
<evidence type="ECO:0000256" key="1">
    <source>
        <dbReference type="ARBA" id="ARBA00004141"/>
    </source>
</evidence>
<reference evidence="8" key="1">
    <citation type="submission" date="2025-08" db="UniProtKB">
        <authorList>
            <consortium name="RefSeq"/>
        </authorList>
    </citation>
    <scope>IDENTIFICATION</scope>
    <source>
        <strain evidence="8">Wakin</strain>
        <tissue evidence="8">Muscle</tissue>
    </source>
</reference>
<feature type="transmembrane region" description="Helical" evidence="6">
    <location>
        <begin position="131"/>
        <end position="152"/>
    </location>
</feature>
<dbReference type="InterPro" id="IPR042127">
    <property type="entry name" value="TMEM45"/>
</dbReference>
<dbReference type="PANTHER" id="PTHR16007:SF21">
    <property type="entry name" value="TRANSMEMBRANE PROTEIN 45A"/>
    <property type="match status" value="1"/>
</dbReference>
<feature type="transmembrane region" description="Helical" evidence="6">
    <location>
        <begin position="76"/>
        <end position="94"/>
    </location>
</feature>
<organism evidence="7 8">
    <name type="scientific">Carassius auratus</name>
    <name type="common">Goldfish</name>
    <dbReference type="NCBI Taxonomy" id="7957"/>
    <lineage>
        <taxon>Eukaryota</taxon>
        <taxon>Metazoa</taxon>
        <taxon>Chordata</taxon>
        <taxon>Craniata</taxon>
        <taxon>Vertebrata</taxon>
        <taxon>Euteleostomi</taxon>
        <taxon>Actinopterygii</taxon>
        <taxon>Neopterygii</taxon>
        <taxon>Teleostei</taxon>
        <taxon>Ostariophysi</taxon>
        <taxon>Cypriniformes</taxon>
        <taxon>Cyprinidae</taxon>
        <taxon>Cyprininae</taxon>
        <taxon>Carassius</taxon>
    </lineage>
</organism>
<name>A0A6P6KE28_CARAU</name>
<accession>A0A6P6KE28</accession>
<comment type="similarity">
    <text evidence="2">Belongs to the TMEM45 family.</text>
</comment>
<comment type="subcellular location">
    <subcellularLocation>
        <location evidence="1">Membrane</location>
        <topology evidence="1">Multi-pass membrane protein</topology>
    </subcellularLocation>
</comment>
<evidence type="ECO:0000256" key="4">
    <source>
        <dbReference type="ARBA" id="ARBA00022989"/>
    </source>
</evidence>
<evidence type="ECO:0000256" key="3">
    <source>
        <dbReference type="ARBA" id="ARBA00022692"/>
    </source>
</evidence>
<dbReference type="Pfam" id="PF04819">
    <property type="entry name" value="DUF716"/>
    <property type="match status" value="1"/>
</dbReference>
<evidence type="ECO:0000256" key="2">
    <source>
        <dbReference type="ARBA" id="ARBA00006948"/>
    </source>
</evidence>
<keyword evidence="5 6" id="KW-0472">Membrane</keyword>
<feature type="transmembrane region" description="Helical" evidence="6">
    <location>
        <begin position="100"/>
        <end position="119"/>
    </location>
</feature>
<keyword evidence="7" id="KW-1185">Reference proteome</keyword>
<dbReference type="GeneID" id="113051190"/>
<evidence type="ECO:0000313" key="7">
    <source>
        <dbReference type="Proteomes" id="UP000515129"/>
    </source>
</evidence>
<evidence type="ECO:0000256" key="5">
    <source>
        <dbReference type="ARBA" id="ARBA00023136"/>
    </source>
</evidence>
<sequence length="231" mass="26693">MTSGLFMTNRFMEWGVPVRRRSGKHKPSNLVVKQLEKPVVGSKTKQTFLYTTRRNKSAGVGRLASRAIQCRIEERAVILAFSLIGFLFLDHLHGRDMLDVHVHTLLLYAIFGQAFICLLEVFHRGNILLELLRATLTVLQGSWFWQIGFVLYPPSQVKWDQTTWLDQIDHDNAIFVTLRYCWHLAFALLTVAVVYLSVLCAVRSRLRRMPPLEMGLLKPREKEVESEDEIL</sequence>